<dbReference type="InterPro" id="IPR019489">
    <property type="entry name" value="Clp_ATPase_C"/>
</dbReference>
<reference evidence="8" key="1">
    <citation type="submission" date="2020-06" db="EMBL/GenBank/DDBJ databases">
        <authorList>
            <person name="Li T."/>
            <person name="Hu X."/>
            <person name="Zhang T."/>
            <person name="Song X."/>
            <person name="Zhang H."/>
            <person name="Dai N."/>
            <person name="Sheng W."/>
            <person name="Hou X."/>
            <person name="Wei L."/>
        </authorList>
    </citation>
    <scope>NUCLEOTIDE SEQUENCE</scope>
    <source>
        <strain evidence="8">G02</strain>
        <tissue evidence="8">Leaf</tissue>
    </source>
</reference>
<dbReference type="SMART" id="SM01086">
    <property type="entry name" value="ClpB_D2-small"/>
    <property type="match status" value="1"/>
</dbReference>
<dbReference type="InterPro" id="IPR001270">
    <property type="entry name" value="ClpA/B"/>
</dbReference>
<dbReference type="PRINTS" id="PR00300">
    <property type="entry name" value="CLPPROTEASEA"/>
</dbReference>
<dbReference type="FunFam" id="1.10.8.60:FF:000011">
    <property type="entry name" value="ATP-dependent Clp protease ATP-binding subunit"/>
    <property type="match status" value="1"/>
</dbReference>
<dbReference type="Pfam" id="PF07724">
    <property type="entry name" value="AAA_2"/>
    <property type="match status" value="1"/>
</dbReference>
<proteinExistence type="inferred from homology"/>
<dbReference type="PROSITE" id="PS00870">
    <property type="entry name" value="CLPAB_1"/>
    <property type="match status" value="1"/>
</dbReference>
<dbReference type="Gene3D" id="3.40.50.300">
    <property type="entry name" value="P-loop containing nucleotide triphosphate hydrolases"/>
    <property type="match status" value="2"/>
</dbReference>
<dbReference type="AlphaFoldDB" id="A0AAW2RB05"/>
<name>A0AAW2RB05_SESRA</name>
<evidence type="ECO:0000256" key="5">
    <source>
        <dbReference type="RuleBase" id="RU004432"/>
    </source>
</evidence>
<dbReference type="SUPFAM" id="SSF52540">
    <property type="entry name" value="P-loop containing nucleoside triphosphate hydrolases"/>
    <property type="match status" value="2"/>
</dbReference>
<dbReference type="Pfam" id="PF00004">
    <property type="entry name" value="AAA"/>
    <property type="match status" value="1"/>
</dbReference>
<dbReference type="CDD" id="cd19499">
    <property type="entry name" value="RecA-like_ClpB_Hsp104-like"/>
    <property type="match status" value="1"/>
</dbReference>
<evidence type="ECO:0000256" key="1">
    <source>
        <dbReference type="ARBA" id="ARBA00022737"/>
    </source>
</evidence>
<dbReference type="Pfam" id="PF17871">
    <property type="entry name" value="AAA_lid_9"/>
    <property type="match status" value="1"/>
</dbReference>
<feature type="domain" description="AAA+ ATPase" evidence="6">
    <location>
        <begin position="18"/>
        <end position="164"/>
    </location>
</feature>
<evidence type="ECO:0000313" key="8">
    <source>
        <dbReference type="EMBL" id="KAL0377245.1"/>
    </source>
</evidence>
<feature type="domain" description="AAA+ ATPase" evidence="6">
    <location>
        <begin position="303"/>
        <end position="468"/>
    </location>
</feature>
<gene>
    <name evidence="8" type="ORF">Sradi_3030000</name>
</gene>
<dbReference type="EMBL" id="JACGWJ010000013">
    <property type="protein sequence ID" value="KAL0377245.1"/>
    <property type="molecule type" value="Genomic_DNA"/>
</dbReference>
<dbReference type="InterPro" id="IPR027417">
    <property type="entry name" value="P-loop_NTPase"/>
</dbReference>
<dbReference type="GO" id="GO:0016887">
    <property type="term" value="F:ATP hydrolysis activity"/>
    <property type="evidence" value="ECO:0007669"/>
    <property type="project" value="InterPro"/>
</dbReference>
<dbReference type="InterPro" id="IPR041546">
    <property type="entry name" value="ClpA/ClpB_AAA_lid"/>
</dbReference>
<organism evidence="8">
    <name type="scientific">Sesamum radiatum</name>
    <name type="common">Black benniseed</name>
    <dbReference type="NCBI Taxonomy" id="300843"/>
    <lineage>
        <taxon>Eukaryota</taxon>
        <taxon>Viridiplantae</taxon>
        <taxon>Streptophyta</taxon>
        <taxon>Embryophyta</taxon>
        <taxon>Tracheophyta</taxon>
        <taxon>Spermatophyta</taxon>
        <taxon>Magnoliopsida</taxon>
        <taxon>eudicotyledons</taxon>
        <taxon>Gunneridae</taxon>
        <taxon>Pentapetalae</taxon>
        <taxon>asterids</taxon>
        <taxon>lamiids</taxon>
        <taxon>Lamiales</taxon>
        <taxon>Pedaliaceae</taxon>
        <taxon>Sesamum</taxon>
    </lineage>
</organism>
<dbReference type="PROSITE" id="PS00871">
    <property type="entry name" value="CLPAB_2"/>
    <property type="match status" value="1"/>
</dbReference>
<evidence type="ECO:0000259" key="7">
    <source>
        <dbReference type="SMART" id="SM01086"/>
    </source>
</evidence>
<keyword evidence="2 5" id="KW-0547">Nucleotide-binding</keyword>
<comment type="caution">
    <text evidence="8">The sequence shown here is derived from an EMBL/GenBank/DDBJ whole genome shotgun (WGS) entry which is preliminary data.</text>
</comment>
<dbReference type="Gene3D" id="1.10.8.60">
    <property type="match status" value="2"/>
</dbReference>
<dbReference type="SMART" id="SM00382">
    <property type="entry name" value="AAA"/>
    <property type="match status" value="2"/>
</dbReference>
<dbReference type="InterPro" id="IPR018368">
    <property type="entry name" value="ClpA/B_CS1"/>
</dbReference>
<accession>A0AAW2RB05</accession>
<comment type="similarity">
    <text evidence="5">Belongs to the ClpA/ClpB family.</text>
</comment>
<protein>
    <submittedName>
        <fullName evidence="8">Chaperone protein ClpC1, chloroplastic</fullName>
    </submittedName>
</protein>
<dbReference type="CDD" id="cd00009">
    <property type="entry name" value="AAA"/>
    <property type="match status" value="1"/>
</dbReference>
<feature type="domain" description="Clp ATPase C-terminal" evidence="7">
    <location>
        <begin position="467"/>
        <end position="558"/>
    </location>
</feature>
<evidence type="ECO:0000256" key="3">
    <source>
        <dbReference type="ARBA" id="ARBA00022840"/>
    </source>
</evidence>
<dbReference type="GO" id="GO:0034605">
    <property type="term" value="P:cellular response to heat"/>
    <property type="evidence" value="ECO:0007669"/>
    <property type="project" value="TreeGrafter"/>
</dbReference>
<dbReference type="InterPro" id="IPR003959">
    <property type="entry name" value="ATPase_AAA_core"/>
</dbReference>
<dbReference type="Pfam" id="PF10431">
    <property type="entry name" value="ClpB_D2-small"/>
    <property type="match status" value="1"/>
</dbReference>
<keyword evidence="1" id="KW-0677">Repeat</keyword>
<dbReference type="GO" id="GO:0005737">
    <property type="term" value="C:cytoplasm"/>
    <property type="evidence" value="ECO:0007669"/>
    <property type="project" value="TreeGrafter"/>
</dbReference>
<dbReference type="GO" id="GO:0005524">
    <property type="term" value="F:ATP binding"/>
    <property type="evidence" value="ECO:0007669"/>
    <property type="project" value="UniProtKB-KW"/>
</dbReference>
<reference evidence="8" key="2">
    <citation type="journal article" date="2024" name="Plant">
        <title>Genomic evolution and insights into agronomic trait innovations of Sesamum species.</title>
        <authorList>
            <person name="Miao H."/>
            <person name="Wang L."/>
            <person name="Qu L."/>
            <person name="Liu H."/>
            <person name="Sun Y."/>
            <person name="Le M."/>
            <person name="Wang Q."/>
            <person name="Wei S."/>
            <person name="Zheng Y."/>
            <person name="Lin W."/>
            <person name="Duan Y."/>
            <person name="Cao H."/>
            <person name="Xiong S."/>
            <person name="Wang X."/>
            <person name="Wei L."/>
            <person name="Li C."/>
            <person name="Ma Q."/>
            <person name="Ju M."/>
            <person name="Zhao R."/>
            <person name="Li G."/>
            <person name="Mu C."/>
            <person name="Tian Q."/>
            <person name="Mei H."/>
            <person name="Zhang T."/>
            <person name="Gao T."/>
            <person name="Zhang H."/>
        </authorList>
    </citation>
    <scope>NUCLEOTIDE SEQUENCE</scope>
    <source>
        <strain evidence="8">G02</strain>
    </source>
</reference>
<dbReference type="PANTHER" id="PTHR11638">
    <property type="entry name" value="ATP-DEPENDENT CLP PROTEASE"/>
    <property type="match status" value="1"/>
</dbReference>
<dbReference type="PANTHER" id="PTHR11638:SF189">
    <property type="entry name" value="CLP R DOMAIN-CONTAINING PROTEIN"/>
    <property type="match status" value="1"/>
</dbReference>
<evidence type="ECO:0000256" key="2">
    <source>
        <dbReference type="ARBA" id="ARBA00022741"/>
    </source>
</evidence>
<dbReference type="InterPro" id="IPR050130">
    <property type="entry name" value="ClpA_ClpB"/>
</dbReference>
<dbReference type="FunFam" id="3.40.50.300:FF:000025">
    <property type="entry name" value="ATP-dependent Clp protease subunit"/>
    <property type="match status" value="1"/>
</dbReference>
<keyword evidence="4 5" id="KW-0143">Chaperone</keyword>
<keyword evidence="3 5" id="KW-0067">ATP-binding</keyword>
<dbReference type="InterPro" id="IPR003593">
    <property type="entry name" value="AAA+_ATPase"/>
</dbReference>
<sequence>MGREQEIERLMVILCKRRKNNACLIGDPGVGKTALVEALASNIANASAPPKLTSNKVFSIDMGRLIAGASNRGEFEQRVITLVDEVKQSNGSVILFIDELHTLIGAGSAAAQPLDAANIFKPALARGHLKCIGATTLEEYKKYIEKDSALMRRFRAIDVPEPSTDEAIDILKGQRKKYEIHHSVKYTDGALIAAVHLSKQYISNRYLPDKAIDLMDEAGARAQLYRKESYPGASAVVTDEDIAQLVSMWTGIPVEKISDEESIRLLSLESRLKRRVIGQDEAVSAVSRAIRRARVGLRDMDKPVATFLFTGPTGVGKTQLAKSLAIEYFGSKEAMVRLDMSEYMEKHSVSRLVGAPPGYIGHDNGGQLTEAVRRRPHNVILFDEIEKANSQVLNVLLQILDDGRLTDGEGRTVDFRNTIIIMTSNMGGNIIKGGGDYMSGEVEKQLKQFLKPEFLNRIDEIIVFKHLAKVDAREIVDGMVIEFYERAKKKHIEVEVRKGLKRKVVSEGYSASYGARGLRRAITRLLEDELAGKILNGSVAQGHRVVMDVDSSGDEVLIFSN</sequence>
<dbReference type="InterPro" id="IPR028299">
    <property type="entry name" value="ClpA/B_CS2"/>
</dbReference>
<evidence type="ECO:0000256" key="4">
    <source>
        <dbReference type="ARBA" id="ARBA00023186"/>
    </source>
</evidence>
<evidence type="ECO:0000259" key="6">
    <source>
        <dbReference type="SMART" id="SM00382"/>
    </source>
</evidence>